<dbReference type="EMBL" id="GGEC01059936">
    <property type="protein sequence ID" value="MBX40420.1"/>
    <property type="molecule type" value="Transcribed_RNA"/>
</dbReference>
<organism evidence="1">
    <name type="scientific">Rhizophora mucronata</name>
    <name type="common">Asiatic mangrove</name>
    <dbReference type="NCBI Taxonomy" id="61149"/>
    <lineage>
        <taxon>Eukaryota</taxon>
        <taxon>Viridiplantae</taxon>
        <taxon>Streptophyta</taxon>
        <taxon>Embryophyta</taxon>
        <taxon>Tracheophyta</taxon>
        <taxon>Spermatophyta</taxon>
        <taxon>Magnoliopsida</taxon>
        <taxon>eudicotyledons</taxon>
        <taxon>Gunneridae</taxon>
        <taxon>Pentapetalae</taxon>
        <taxon>rosids</taxon>
        <taxon>fabids</taxon>
        <taxon>Malpighiales</taxon>
        <taxon>Rhizophoraceae</taxon>
        <taxon>Rhizophora</taxon>
    </lineage>
</organism>
<protein>
    <submittedName>
        <fullName evidence="1">Uncharacterized protein</fullName>
    </submittedName>
</protein>
<accession>A0A2P2NDB0</accession>
<evidence type="ECO:0000313" key="1">
    <source>
        <dbReference type="EMBL" id="MBX40420.1"/>
    </source>
</evidence>
<reference evidence="1" key="1">
    <citation type="submission" date="2018-02" db="EMBL/GenBank/DDBJ databases">
        <title>Rhizophora mucronata_Transcriptome.</title>
        <authorList>
            <person name="Meera S.P."/>
            <person name="Sreeshan A."/>
            <person name="Augustine A."/>
        </authorList>
    </citation>
    <scope>NUCLEOTIDE SEQUENCE</scope>
    <source>
        <tissue evidence="1">Leaf</tissue>
    </source>
</reference>
<name>A0A2P2NDB0_RHIMU</name>
<sequence length="36" mass="3983">MSSYWATLSKHMLVGENELTLITCGRLIIPSPVSFS</sequence>
<proteinExistence type="predicted"/>
<dbReference type="AlphaFoldDB" id="A0A2P2NDB0"/>